<organism evidence="4 5">
    <name type="scientific">Tritrichomonas foetus</name>
    <dbReference type="NCBI Taxonomy" id="1144522"/>
    <lineage>
        <taxon>Eukaryota</taxon>
        <taxon>Metamonada</taxon>
        <taxon>Parabasalia</taxon>
        <taxon>Tritrichomonadida</taxon>
        <taxon>Tritrichomonadidae</taxon>
        <taxon>Tritrichomonas</taxon>
    </lineage>
</organism>
<feature type="compositionally biased region" description="Low complexity" evidence="3">
    <location>
        <begin position="178"/>
        <end position="188"/>
    </location>
</feature>
<evidence type="ECO:0000313" key="4">
    <source>
        <dbReference type="EMBL" id="OHS99746.1"/>
    </source>
</evidence>
<name>A0A1J4JKY2_9EUKA</name>
<dbReference type="InterPro" id="IPR050227">
    <property type="entry name" value="Rab"/>
</dbReference>
<dbReference type="RefSeq" id="XP_068352883.1">
    <property type="nucleotide sequence ID" value="XM_068509274.1"/>
</dbReference>
<dbReference type="InterPro" id="IPR027417">
    <property type="entry name" value="P-loop_NTPase"/>
</dbReference>
<dbReference type="PANTHER" id="PTHR47977">
    <property type="entry name" value="RAS-RELATED PROTEIN RAB"/>
    <property type="match status" value="1"/>
</dbReference>
<keyword evidence="1" id="KW-0547">Nucleotide-binding</keyword>
<evidence type="ECO:0000256" key="1">
    <source>
        <dbReference type="ARBA" id="ARBA00022741"/>
    </source>
</evidence>
<evidence type="ECO:0000256" key="2">
    <source>
        <dbReference type="ARBA" id="ARBA00023134"/>
    </source>
</evidence>
<gene>
    <name evidence="4" type="ORF">TRFO_33782</name>
</gene>
<dbReference type="PROSITE" id="PS51419">
    <property type="entry name" value="RAB"/>
    <property type="match status" value="1"/>
</dbReference>
<keyword evidence="2" id="KW-0342">GTP-binding</keyword>
<dbReference type="InterPro" id="IPR001806">
    <property type="entry name" value="Small_GTPase"/>
</dbReference>
<reference evidence="4" key="1">
    <citation type="submission" date="2016-10" db="EMBL/GenBank/DDBJ databases">
        <authorList>
            <person name="Benchimol M."/>
            <person name="Almeida L.G."/>
            <person name="Vasconcelos A.T."/>
            <person name="Perreira-Neves A."/>
            <person name="Rosa I.A."/>
            <person name="Tasca T."/>
            <person name="Bogo M.R."/>
            <person name="de Souza W."/>
        </authorList>
    </citation>
    <scope>NUCLEOTIDE SEQUENCE [LARGE SCALE GENOMIC DNA]</scope>
    <source>
        <strain evidence="4">K</strain>
    </source>
</reference>
<dbReference type="EMBL" id="MLAK01000990">
    <property type="protein sequence ID" value="OHS99746.1"/>
    <property type="molecule type" value="Genomic_DNA"/>
</dbReference>
<comment type="caution">
    <text evidence="4">The sequence shown here is derived from an EMBL/GenBank/DDBJ whole genome shotgun (WGS) entry which is preliminary data.</text>
</comment>
<evidence type="ECO:0000256" key="3">
    <source>
        <dbReference type="SAM" id="MobiDB-lite"/>
    </source>
</evidence>
<dbReference type="Gene3D" id="3.40.50.300">
    <property type="entry name" value="P-loop containing nucleotide triphosphate hydrolases"/>
    <property type="match status" value="2"/>
</dbReference>
<feature type="region of interest" description="Disordered" evidence="3">
    <location>
        <begin position="164"/>
        <end position="190"/>
    </location>
</feature>
<accession>A0A1J4JKY2</accession>
<proteinExistence type="predicted"/>
<dbReference type="AlphaFoldDB" id="A0A1J4JKY2"/>
<protein>
    <submittedName>
        <fullName evidence="4">Uncharacterized protein</fullName>
    </submittedName>
</protein>
<sequence length="278" mass="31275">MHRLTRDMFLPSCTSTVGTGCGTWAAKIDATNELNLQIWDTAGKERYRSLGGIFYQNAEAAIVVYSKDDKGSAKNVKSWVTQFRSVVGTEPYIAIVANKIDIDYESQINLDEKKYYMNCDVKKSDSEKVNGNELMSTSIFHSTDSNIYDSSIYSSYNSYYSNSSSNNDRKINHRHRFSPSNNNSNYSSKSEENLENACDGKCDDCLGDDIYNEVSHWAKQRGFFYVETSAKTGQGVRELFQCVARAIYEKMEDPSRFILPPASAVRVDSGSNKIGMCC</sequence>
<dbReference type="GeneID" id="94843978"/>
<dbReference type="SMART" id="SM00174">
    <property type="entry name" value="RHO"/>
    <property type="match status" value="1"/>
</dbReference>
<dbReference type="GO" id="GO:0005525">
    <property type="term" value="F:GTP binding"/>
    <property type="evidence" value="ECO:0007669"/>
    <property type="project" value="UniProtKB-KW"/>
</dbReference>
<keyword evidence="5" id="KW-1185">Reference proteome</keyword>
<dbReference type="VEuPathDB" id="TrichDB:TRFO_33782"/>
<dbReference type="PROSITE" id="PS51257">
    <property type="entry name" value="PROKAR_LIPOPROTEIN"/>
    <property type="match status" value="1"/>
</dbReference>
<dbReference type="Proteomes" id="UP000179807">
    <property type="component" value="Unassembled WGS sequence"/>
</dbReference>
<evidence type="ECO:0000313" key="5">
    <source>
        <dbReference type="Proteomes" id="UP000179807"/>
    </source>
</evidence>
<dbReference type="SMART" id="SM00173">
    <property type="entry name" value="RAS"/>
    <property type="match status" value="1"/>
</dbReference>
<dbReference type="GO" id="GO:0003924">
    <property type="term" value="F:GTPase activity"/>
    <property type="evidence" value="ECO:0007669"/>
    <property type="project" value="InterPro"/>
</dbReference>
<dbReference type="SUPFAM" id="SSF52540">
    <property type="entry name" value="P-loop containing nucleoside triphosphate hydrolases"/>
    <property type="match status" value="1"/>
</dbReference>
<dbReference type="SMART" id="SM00175">
    <property type="entry name" value="RAB"/>
    <property type="match status" value="1"/>
</dbReference>
<dbReference type="Pfam" id="PF00071">
    <property type="entry name" value="Ras"/>
    <property type="match status" value="1"/>
</dbReference>